<evidence type="ECO:0000313" key="3">
    <source>
        <dbReference type="Proteomes" id="UP000290289"/>
    </source>
</evidence>
<organism evidence="2 3">
    <name type="scientific">Malus domestica</name>
    <name type="common">Apple</name>
    <name type="synonym">Pyrus malus</name>
    <dbReference type="NCBI Taxonomy" id="3750"/>
    <lineage>
        <taxon>Eukaryota</taxon>
        <taxon>Viridiplantae</taxon>
        <taxon>Streptophyta</taxon>
        <taxon>Embryophyta</taxon>
        <taxon>Tracheophyta</taxon>
        <taxon>Spermatophyta</taxon>
        <taxon>Magnoliopsida</taxon>
        <taxon>eudicotyledons</taxon>
        <taxon>Gunneridae</taxon>
        <taxon>Pentapetalae</taxon>
        <taxon>rosids</taxon>
        <taxon>fabids</taxon>
        <taxon>Rosales</taxon>
        <taxon>Rosaceae</taxon>
        <taxon>Amygdaloideae</taxon>
        <taxon>Maleae</taxon>
        <taxon>Malus</taxon>
    </lineage>
</organism>
<dbReference type="EMBL" id="RDQH01000329">
    <property type="protein sequence ID" value="RXI03574.1"/>
    <property type="molecule type" value="Genomic_DNA"/>
</dbReference>
<comment type="caution">
    <text evidence="2">The sequence shown here is derived from an EMBL/GenBank/DDBJ whole genome shotgun (WGS) entry which is preliminary data.</text>
</comment>
<accession>A0A498KB44</accession>
<dbReference type="AlphaFoldDB" id="A0A498KB44"/>
<feature type="region of interest" description="Disordered" evidence="1">
    <location>
        <begin position="134"/>
        <end position="189"/>
    </location>
</feature>
<feature type="compositionally biased region" description="Basic and acidic residues" evidence="1">
    <location>
        <begin position="168"/>
        <end position="182"/>
    </location>
</feature>
<dbReference type="Proteomes" id="UP000290289">
    <property type="component" value="Chromosome 3"/>
</dbReference>
<gene>
    <name evidence="2" type="ORF">DVH24_004226</name>
</gene>
<proteinExistence type="predicted"/>
<keyword evidence="3" id="KW-1185">Reference proteome</keyword>
<name>A0A498KB44_MALDO</name>
<evidence type="ECO:0000256" key="1">
    <source>
        <dbReference type="SAM" id="MobiDB-lite"/>
    </source>
</evidence>
<protein>
    <submittedName>
        <fullName evidence="2">Uncharacterized protein</fullName>
    </submittedName>
</protein>
<reference evidence="2 3" key="1">
    <citation type="submission" date="2018-10" db="EMBL/GenBank/DDBJ databases">
        <title>A high-quality apple genome assembly.</title>
        <authorList>
            <person name="Hu J."/>
        </authorList>
    </citation>
    <scope>NUCLEOTIDE SEQUENCE [LARGE SCALE GENOMIC DNA]</scope>
    <source>
        <strain evidence="3">cv. HFTH1</strain>
        <tissue evidence="2">Young leaf</tissue>
    </source>
</reference>
<evidence type="ECO:0000313" key="2">
    <source>
        <dbReference type="EMBL" id="RXI03574.1"/>
    </source>
</evidence>
<feature type="compositionally biased region" description="Polar residues" evidence="1">
    <location>
        <begin position="152"/>
        <end position="162"/>
    </location>
</feature>
<sequence length="189" mass="21019">MAARRNTKHTPIPSTEADEYLKNLNYSAKFKATTSDHEVQRVLNFMKVCEASSSGTPKVEAYSDSGLNLWVDLKINSTPKDDLDEGDLPQPTAPCQRSPPQYDLDLNDLPQHTVTPQCSSMQYDLEHRVMLQSTASTQGSTPKYDFDLNELPQPTASPQGSPAQVKLSDLRFHQDSHVEECKNIPSGIN</sequence>